<feature type="region of interest" description="Disordered" evidence="1">
    <location>
        <begin position="12"/>
        <end position="36"/>
    </location>
</feature>
<proteinExistence type="predicted"/>
<evidence type="ECO:0000256" key="1">
    <source>
        <dbReference type="SAM" id="MobiDB-lite"/>
    </source>
</evidence>
<keyword evidence="3" id="KW-1185">Reference proteome</keyword>
<sequence>MSPHVAARSIVRAADAAAGPEPSGRVTLDRHPRHQSYVSPPYRLRLAPLTSRVLFHHRGISPHRQYPDYQMGLYLAADPGTISCVISPDPYHGTDRVLLTGCCCAVSRQRVRQRQSACPRRIVSAQIHRTGLRLTRLIRNHLVSPSYGPNPHPPKTASLHHWLLLRRRYHSAAGSPASTVSSPYQTTGSVRVRTRGG</sequence>
<gene>
    <name evidence="2" type="ORF">AVEN_98733_1</name>
</gene>
<dbReference type="EMBL" id="BGPR01029571">
    <property type="protein sequence ID" value="GBO01428.1"/>
    <property type="molecule type" value="Genomic_DNA"/>
</dbReference>
<evidence type="ECO:0000313" key="3">
    <source>
        <dbReference type="Proteomes" id="UP000499080"/>
    </source>
</evidence>
<protein>
    <submittedName>
        <fullName evidence="2">Uncharacterized protein</fullName>
    </submittedName>
</protein>
<feature type="region of interest" description="Disordered" evidence="1">
    <location>
        <begin position="174"/>
        <end position="197"/>
    </location>
</feature>
<comment type="caution">
    <text evidence="2">The sequence shown here is derived from an EMBL/GenBank/DDBJ whole genome shotgun (WGS) entry which is preliminary data.</text>
</comment>
<feature type="compositionally biased region" description="Polar residues" evidence="1">
    <location>
        <begin position="176"/>
        <end position="189"/>
    </location>
</feature>
<organism evidence="2 3">
    <name type="scientific">Araneus ventricosus</name>
    <name type="common">Orbweaver spider</name>
    <name type="synonym">Epeira ventricosa</name>
    <dbReference type="NCBI Taxonomy" id="182803"/>
    <lineage>
        <taxon>Eukaryota</taxon>
        <taxon>Metazoa</taxon>
        <taxon>Ecdysozoa</taxon>
        <taxon>Arthropoda</taxon>
        <taxon>Chelicerata</taxon>
        <taxon>Arachnida</taxon>
        <taxon>Araneae</taxon>
        <taxon>Araneomorphae</taxon>
        <taxon>Entelegynae</taxon>
        <taxon>Araneoidea</taxon>
        <taxon>Araneidae</taxon>
        <taxon>Araneus</taxon>
    </lineage>
</organism>
<dbReference type="Proteomes" id="UP000499080">
    <property type="component" value="Unassembled WGS sequence"/>
</dbReference>
<reference evidence="2 3" key="1">
    <citation type="journal article" date="2019" name="Sci. Rep.">
        <title>Orb-weaving spider Araneus ventricosus genome elucidates the spidroin gene catalogue.</title>
        <authorList>
            <person name="Kono N."/>
            <person name="Nakamura H."/>
            <person name="Ohtoshi R."/>
            <person name="Moran D.A.P."/>
            <person name="Shinohara A."/>
            <person name="Yoshida Y."/>
            <person name="Fujiwara M."/>
            <person name="Mori M."/>
            <person name="Tomita M."/>
            <person name="Arakawa K."/>
        </authorList>
    </citation>
    <scope>NUCLEOTIDE SEQUENCE [LARGE SCALE GENOMIC DNA]</scope>
</reference>
<evidence type="ECO:0000313" key="2">
    <source>
        <dbReference type="EMBL" id="GBO01428.1"/>
    </source>
</evidence>
<name>A0A4Y2TLJ9_ARAVE</name>
<accession>A0A4Y2TLJ9</accession>
<dbReference type="AlphaFoldDB" id="A0A4Y2TLJ9"/>